<evidence type="ECO:0000259" key="9">
    <source>
        <dbReference type="Pfam" id="PF10708"/>
    </source>
</evidence>
<gene>
    <name evidence="10" type="ORF">M1E25_00305</name>
</gene>
<dbReference type="InterPro" id="IPR018929">
    <property type="entry name" value="DUF2510"/>
</dbReference>
<evidence type="ECO:0000313" key="11">
    <source>
        <dbReference type="Proteomes" id="UP001167160"/>
    </source>
</evidence>
<feature type="compositionally biased region" description="Low complexity" evidence="6">
    <location>
        <begin position="241"/>
        <end position="250"/>
    </location>
</feature>
<keyword evidence="5 7" id="KW-0472">Membrane</keyword>
<dbReference type="RefSeq" id="WP_251407513.1">
    <property type="nucleotide sequence ID" value="NZ_JAMQGM010000001.1"/>
</dbReference>
<feature type="transmembrane region" description="Helical" evidence="7">
    <location>
        <begin position="492"/>
        <end position="513"/>
    </location>
</feature>
<dbReference type="Pfam" id="PF06271">
    <property type="entry name" value="RDD"/>
    <property type="match status" value="1"/>
</dbReference>
<keyword evidence="4 7" id="KW-1133">Transmembrane helix</keyword>
<feature type="domain" description="RDD" evidence="8">
    <location>
        <begin position="377"/>
        <end position="526"/>
    </location>
</feature>
<comment type="subcellular location">
    <subcellularLocation>
        <location evidence="1">Cell membrane</location>
        <topology evidence="1">Multi-pass membrane protein</topology>
    </subcellularLocation>
</comment>
<keyword evidence="2" id="KW-1003">Cell membrane</keyword>
<feature type="compositionally biased region" description="Low complexity" evidence="6">
    <location>
        <begin position="220"/>
        <end position="233"/>
    </location>
</feature>
<dbReference type="Proteomes" id="UP001167160">
    <property type="component" value="Unassembled WGS sequence"/>
</dbReference>
<feature type="transmembrane region" description="Helical" evidence="7">
    <location>
        <begin position="426"/>
        <end position="453"/>
    </location>
</feature>
<comment type="caution">
    <text evidence="10">The sequence shown here is derived from an EMBL/GenBank/DDBJ whole genome shotgun (WGS) entry which is preliminary data.</text>
</comment>
<dbReference type="InterPro" id="IPR051791">
    <property type="entry name" value="Pra-immunoreactive"/>
</dbReference>
<feature type="compositionally biased region" description="Basic and acidic residues" evidence="6">
    <location>
        <begin position="83"/>
        <end position="115"/>
    </location>
</feature>
<organism evidence="10 11">
    <name type="scientific">Streptomyces meridianus</name>
    <dbReference type="NCBI Taxonomy" id="2938945"/>
    <lineage>
        <taxon>Bacteria</taxon>
        <taxon>Bacillati</taxon>
        <taxon>Actinomycetota</taxon>
        <taxon>Actinomycetes</taxon>
        <taxon>Kitasatosporales</taxon>
        <taxon>Streptomycetaceae</taxon>
        <taxon>Streptomyces</taxon>
    </lineage>
</organism>
<dbReference type="PANTHER" id="PTHR36115:SF4">
    <property type="entry name" value="MEMBRANE PROTEIN"/>
    <property type="match status" value="1"/>
</dbReference>
<evidence type="ECO:0000256" key="4">
    <source>
        <dbReference type="ARBA" id="ARBA00022989"/>
    </source>
</evidence>
<evidence type="ECO:0000259" key="8">
    <source>
        <dbReference type="Pfam" id="PF06271"/>
    </source>
</evidence>
<keyword evidence="11" id="KW-1185">Reference proteome</keyword>
<name>A0ABT0X0Y5_9ACTN</name>
<evidence type="ECO:0000313" key="10">
    <source>
        <dbReference type="EMBL" id="MCM2575810.1"/>
    </source>
</evidence>
<evidence type="ECO:0000256" key="6">
    <source>
        <dbReference type="SAM" id="MobiDB-lite"/>
    </source>
</evidence>
<evidence type="ECO:0000256" key="1">
    <source>
        <dbReference type="ARBA" id="ARBA00004651"/>
    </source>
</evidence>
<reference evidence="10" key="1">
    <citation type="journal article" date="2023" name="Int. J. Syst. Evol. Microbiol.">
        <title>Streptomyces meridianus sp. nov. isolated from brackish water of the Tagus estuary in Alcochete, Portugal.</title>
        <authorList>
            <person name="Santos J.D.N."/>
            <person name="Klimek D."/>
            <person name="Calusinska M."/>
            <person name="Lobo Da Cunha A."/>
            <person name="Catita J."/>
            <person name="Goncalves H."/>
            <person name="Gonzalez I."/>
            <person name="Reyes F."/>
            <person name="Lage O.M."/>
        </authorList>
    </citation>
    <scope>NUCLEOTIDE SEQUENCE</scope>
    <source>
        <strain evidence="10">MTZ3.1</strain>
    </source>
</reference>
<feature type="transmembrane region" description="Helical" evidence="7">
    <location>
        <begin position="383"/>
        <end position="405"/>
    </location>
</feature>
<accession>A0ABT0X0Y5</accession>
<sequence>MSAPTSGSDDASPGAGYYPDPSIPGYIRYWNGASWVPGTSRPAPRDGEDMPSPPAGSAPAVASPAEQTGPMFFDEDPVPEQQSVRDDDGAALPEVRRRGEVGVRQEPIDWDDPQRLHGGRPESAAAWNVDAGLQSGFGGEAERRVSWGLPPASDDAAGRRDDEPEQGAPEAGSQPGGTVEHGGTMAIRMPPADRSGSGAGNVPAARQGSAGDDGTMAIRAQRPPAEGGEAAGPSGSGSGYGYPQSGSPAPADGTMAIRLPGAKQSAGAAPQGGPAGQQGPPAQQPGIPQQQQQPGGPAPHQQPQGAPGHQQGYGYPQAAPPSAPAAGQPAWTRQGHLPASGAGPAPGAPPEGVVPWRPPVSDPFLRAAQEQASARPAALGRRLAARLVDTVLLGAVVGAVAVPLGTQAVDHIGNRIEAAKQSGRTVTVWLLDGTTTPLLGIVLGVFLLAGLLLEVLPTVKWGSSPGKRLCGVRVLAIEVNESPTFGAALRRWLVYGVLGLLGVGLVNVLWCLVDRPWRQCWHDKAARTFVAGN</sequence>
<dbReference type="Pfam" id="PF10708">
    <property type="entry name" value="DUF2510"/>
    <property type="match status" value="1"/>
</dbReference>
<protein>
    <submittedName>
        <fullName evidence="10">RDD family protein</fullName>
    </submittedName>
</protein>
<dbReference type="EMBL" id="JAMQGM010000001">
    <property type="protein sequence ID" value="MCM2575810.1"/>
    <property type="molecule type" value="Genomic_DNA"/>
</dbReference>
<feature type="compositionally biased region" description="Low complexity" evidence="6">
    <location>
        <begin position="338"/>
        <end position="355"/>
    </location>
</feature>
<feature type="domain" description="DUF2510" evidence="9">
    <location>
        <begin position="15"/>
        <end position="45"/>
    </location>
</feature>
<evidence type="ECO:0000256" key="2">
    <source>
        <dbReference type="ARBA" id="ARBA00022475"/>
    </source>
</evidence>
<dbReference type="InterPro" id="IPR010432">
    <property type="entry name" value="RDD"/>
</dbReference>
<evidence type="ECO:0000256" key="5">
    <source>
        <dbReference type="ARBA" id="ARBA00023136"/>
    </source>
</evidence>
<evidence type="ECO:0000256" key="7">
    <source>
        <dbReference type="SAM" id="Phobius"/>
    </source>
</evidence>
<feature type="compositionally biased region" description="Low complexity" evidence="6">
    <location>
        <begin position="260"/>
        <end position="317"/>
    </location>
</feature>
<feature type="region of interest" description="Disordered" evidence="6">
    <location>
        <begin position="1"/>
        <end position="361"/>
    </location>
</feature>
<dbReference type="PANTHER" id="PTHR36115">
    <property type="entry name" value="PROLINE-RICH ANTIGEN HOMOLOG-RELATED"/>
    <property type="match status" value="1"/>
</dbReference>
<proteinExistence type="predicted"/>
<keyword evidence="3 7" id="KW-0812">Transmembrane</keyword>
<evidence type="ECO:0000256" key="3">
    <source>
        <dbReference type="ARBA" id="ARBA00022692"/>
    </source>
</evidence>